<evidence type="ECO:0000313" key="13">
    <source>
        <dbReference type="Proteomes" id="UP000298652"/>
    </source>
</evidence>
<evidence type="ECO:0000259" key="11">
    <source>
        <dbReference type="PROSITE" id="PS51745"/>
    </source>
</evidence>
<keyword evidence="5 10" id="KW-0678">Repressor</keyword>
<dbReference type="GO" id="GO:0005634">
    <property type="term" value="C:nucleus"/>
    <property type="evidence" value="ECO:0007669"/>
    <property type="project" value="UniProtKB-SubCell"/>
</dbReference>
<evidence type="ECO:0000256" key="4">
    <source>
        <dbReference type="ARBA" id="ARBA00011726"/>
    </source>
</evidence>
<evidence type="ECO:0000256" key="1">
    <source>
        <dbReference type="ARBA" id="ARBA00002159"/>
    </source>
</evidence>
<evidence type="ECO:0000256" key="10">
    <source>
        <dbReference type="RuleBase" id="RU004549"/>
    </source>
</evidence>
<keyword evidence="7 10" id="KW-0804">Transcription</keyword>
<dbReference type="OMA" id="KDSCAGG"/>
<dbReference type="Pfam" id="PF02309">
    <property type="entry name" value="AUX_IAA"/>
    <property type="match status" value="1"/>
</dbReference>
<accession>A0A4U6TPL5</accession>
<dbReference type="InterPro" id="IPR033389">
    <property type="entry name" value="AUX/IAA_dom"/>
</dbReference>
<dbReference type="EMBL" id="CM016558">
    <property type="protein sequence ID" value="TKW03842.1"/>
    <property type="molecule type" value="Genomic_DNA"/>
</dbReference>
<evidence type="ECO:0000256" key="5">
    <source>
        <dbReference type="ARBA" id="ARBA00022491"/>
    </source>
</evidence>
<comment type="subunit">
    <text evidence="4 10">Homodimers and heterodimers.</text>
</comment>
<sequence length="95" mass="10135">MDGVPIGQKVDLTAYGGYAELSAAVGKLFRGLLAAHRDPAAAAVGRRCGEEAAGEEAEEPVISGKYTLVYKVEEGDRVLVGDVPWEIYKKTYSTC</sequence>
<evidence type="ECO:0000256" key="6">
    <source>
        <dbReference type="ARBA" id="ARBA00023015"/>
    </source>
</evidence>
<comment type="similarity">
    <text evidence="3 10">Belongs to the Aux/IAA family.</text>
</comment>
<dbReference type="GO" id="GO:0009734">
    <property type="term" value="P:auxin-activated signaling pathway"/>
    <property type="evidence" value="ECO:0007669"/>
    <property type="project" value="UniProtKB-UniRule"/>
</dbReference>
<protein>
    <recommendedName>
        <fullName evidence="10">Auxin-responsive protein</fullName>
    </recommendedName>
</protein>
<gene>
    <name evidence="12" type="ORF">SEVIR_7G067545v2</name>
</gene>
<evidence type="ECO:0000256" key="7">
    <source>
        <dbReference type="ARBA" id="ARBA00023163"/>
    </source>
</evidence>
<reference evidence="12" key="1">
    <citation type="submission" date="2019-03" db="EMBL/GenBank/DDBJ databases">
        <title>WGS assembly of Setaria viridis.</title>
        <authorList>
            <person name="Huang P."/>
            <person name="Jenkins J."/>
            <person name="Grimwood J."/>
            <person name="Barry K."/>
            <person name="Healey A."/>
            <person name="Mamidi S."/>
            <person name="Sreedasyam A."/>
            <person name="Shu S."/>
            <person name="Feldman M."/>
            <person name="Wu J."/>
            <person name="Yu Y."/>
            <person name="Chen C."/>
            <person name="Johnson J."/>
            <person name="Rokhsar D."/>
            <person name="Baxter I."/>
            <person name="Schmutz J."/>
            <person name="Brutnell T."/>
            <person name="Kellogg E."/>
        </authorList>
    </citation>
    <scope>NUCLEOTIDE SEQUENCE [LARGE SCALE GENOMIC DNA]</scope>
</reference>
<dbReference type="Gramene" id="TKW03842">
    <property type="protein sequence ID" value="TKW03842"/>
    <property type="gene ID" value="SEVIR_7G067545v2"/>
</dbReference>
<dbReference type="InterPro" id="IPR053793">
    <property type="entry name" value="PB1-like"/>
</dbReference>
<dbReference type="GO" id="GO:0006355">
    <property type="term" value="P:regulation of DNA-templated transcription"/>
    <property type="evidence" value="ECO:0007669"/>
    <property type="project" value="InterPro"/>
</dbReference>
<dbReference type="PANTHER" id="PTHR31734">
    <property type="entry name" value="AUXIN-RESPONSIVE PROTEIN IAA17"/>
    <property type="match status" value="1"/>
</dbReference>
<keyword evidence="9 10" id="KW-0927">Auxin signaling pathway</keyword>
<organism evidence="12 13">
    <name type="scientific">Setaria viridis</name>
    <name type="common">Green bristlegrass</name>
    <name type="synonym">Setaria italica subsp. viridis</name>
    <dbReference type="NCBI Taxonomy" id="4556"/>
    <lineage>
        <taxon>Eukaryota</taxon>
        <taxon>Viridiplantae</taxon>
        <taxon>Streptophyta</taxon>
        <taxon>Embryophyta</taxon>
        <taxon>Tracheophyta</taxon>
        <taxon>Spermatophyta</taxon>
        <taxon>Magnoliopsida</taxon>
        <taxon>Liliopsida</taxon>
        <taxon>Poales</taxon>
        <taxon>Poaceae</taxon>
        <taxon>PACMAD clade</taxon>
        <taxon>Panicoideae</taxon>
        <taxon>Panicodae</taxon>
        <taxon>Paniceae</taxon>
        <taxon>Cenchrinae</taxon>
        <taxon>Setaria</taxon>
    </lineage>
</organism>
<evidence type="ECO:0000256" key="3">
    <source>
        <dbReference type="ARBA" id="ARBA00006728"/>
    </source>
</evidence>
<dbReference type="Gene3D" id="3.10.20.90">
    <property type="entry name" value="Phosphatidylinositol 3-kinase Catalytic Subunit, Chain A, domain 1"/>
    <property type="match status" value="1"/>
</dbReference>
<evidence type="ECO:0000256" key="9">
    <source>
        <dbReference type="ARBA" id="ARBA00023294"/>
    </source>
</evidence>
<dbReference type="Proteomes" id="UP000298652">
    <property type="component" value="Chromosome 7"/>
</dbReference>
<dbReference type="SUPFAM" id="SSF54277">
    <property type="entry name" value="CAD &amp; PB1 domains"/>
    <property type="match status" value="1"/>
</dbReference>
<keyword evidence="8 10" id="KW-0539">Nucleus</keyword>
<dbReference type="PANTHER" id="PTHR31734:SF45">
    <property type="entry name" value="AUXIN-RESPONSIVE PROTEIN IAA2"/>
    <property type="match status" value="1"/>
</dbReference>
<evidence type="ECO:0000313" key="12">
    <source>
        <dbReference type="EMBL" id="TKW03842.1"/>
    </source>
</evidence>
<keyword evidence="13" id="KW-1185">Reference proteome</keyword>
<dbReference type="PROSITE" id="PS51745">
    <property type="entry name" value="PB1"/>
    <property type="match status" value="1"/>
</dbReference>
<proteinExistence type="inferred from homology"/>
<comment type="function">
    <text evidence="1 10">Aux/IAA proteins are short-lived transcriptional factors that function as repressors of early auxin response genes at low auxin concentrations.</text>
</comment>
<comment type="subcellular location">
    <subcellularLocation>
        <location evidence="2 10">Nucleus</location>
    </subcellularLocation>
</comment>
<evidence type="ECO:0000256" key="2">
    <source>
        <dbReference type="ARBA" id="ARBA00004123"/>
    </source>
</evidence>
<dbReference type="AlphaFoldDB" id="A0A4U6TPL5"/>
<name>A0A4U6TPL5_SETVI</name>
<dbReference type="InterPro" id="IPR003311">
    <property type="entry name" value="AUX_IAA"/>
</dbReference>
<feature type="domain" description="PB1" evidence="11">
    <location>
        <begin position="1"/>
        <end position="95"/>
    </location>
</feature>
<evidence type="ECO:0000256" key="8">
    <source>
        <dbReference type="ARBA" id="ARBA00023242"/>
    </source>
</evidence>
<keyword evidence="6 10" id="KW-0805">Transcription regulation</keyword>